<protein>
    <recommendedName>
        <fullName evidence="1">U3 small nucleolar RNA-associated protein 20 domain-containing protein</fullName>
    </recommendedName>
</protein>
<dbReference type="InterPro" id="IPR052575">
    <property type="entry name" value="SSU_processome_comp_20"/>
</dbReference>
<accession>A0A1A9VG79</accession>
<dbReference type="AlphaFoldDB" id="A0A1A9VG79"/>
<dbReference type="STRING" id="7395.A0A1A9VG79"/>
<dbReference type="GO" id="GO:0032040">
    <property type="term" value="C:small-subunit processome"/>
    <property type="evidence" value="ECO:0007669"/>
    <property type="project" value="TreeGrafter"/>
</dbReference>
<dbReference type="PANTHER" id="PTHR17695">
    <property type="entry name" value="SMALL SUBUNIT PROCESSOME COMPONENT 20 HOMOLOG"/>
    <property type="match status" value="1"/>
</dbReference>
<dbReference type="Proteomes" id="UP000078200">
    <property type="component" value="Unassembled WGS sequence"/>
</dbReference>
<name>A0A1A9VG79_GLOAU</name>
<proteinExistence type="predicted"/>
<dbReference type="EnsemblMetazoa" id="GAUT036201-RA">
    <property type="protein sequence ID" value="GAUT036201-PA"/>
    <property type="gene ID" value="GAUT036201"/>
</dbReference>
<feature type="domain" description="U3 small nucleolar RNA-associated protein 20" evidence="1">
    <location>
        <begin position="15"/>
        <end position="144"/>
    </location>
</feature>
<organism evidence="2 3">
    <name type="scientific">Glossina austeni</name>
    <name type="common">Savannah tsetse fly</name>
    <dbReference type="NCBI Taxonomy" id="7395"/>
    <lineage>
        <taxon>Eukaryota</taxon>
        <taxon>Metazoa</taxon>
        <taxon>Ecdysozoa</taxon>
        <taxon>Arthropoda</taxon>
        <taxon>Hexapoda</taxon>
        <taxon>Insecta</taxon>
        <taxon>Pterygota</taxon>
        <taxon>Neoptera</taxon>
        <taxon>Endopterygota</taxon>
        <taxon>Diptera</taxon>
        <taxon>Brachycera</taxon>
        <taxon>Muscomorpha</taxon>
        <taxon>Hippoboscoidea</taxon>
        <taxon>Glossinidae</taxon>
        <taxon>Glossina</taxon>
    </lineage>
</organism>
<keyword evidence="3" id="KW-1185">Reference proteome</keyword>
<dbReference type="InterPro" id="IPR046523">
    <property type="entry name" value="UTP20_dom"/>
</dbReference>
<dbReference type="PANTHER" id="PTHR17695:SF11">
    <property type="entry name" value="SMALL SUBUNIT PROCESSOME COMPONENT 20 HOMOLOG"/>
    <property type="match status" value="1"/>
</dbReference>
<dbReference type="Pfam" id="PF20416">
    <property type="entry name" value="UTP20"/>
    <property type="match status" value="1"/>
</dbReference>
<sequence>MSTRTKNLKFQHFANEGFSGACITVTVHGVVDALGEMLHPRDVENCLHNLLQVSLNDTFGEISMEKEGDKWVFHTPEEKPSATSYLVLHIIARNIGGSCLFDWRMPFKDLLAHLESRKMVLKIRECFSKIVNILVDCEEVKGEDGTKLAKFEVDVSAEDKLARL</sequence>
<evidence type="ECO:0000313" key="2">
    <source>
        <dbReference type="EnsemblMetazoa" id="GAUT036201-PA"/>
    </source>
</evidence>
<evidence type="ECO:0000259" key="1">
    <source>
        <dbReference type="Pfam" id="PF20416"/>
    </source>
</evidence>
<reference evidence="2" key="1">
    <citation type="submission" date="2020-05" db="UniProtKB">
        <authorList>
            <consortium name="EnsemblMetazoa"/>
        </authorList>
    </citation>
    <scope>IDENTIFICATION</scope>
    <source>
        <strain evidence="2">TTRI</strain>
    </source>
</reference>
<dbReference type="VEuPathDB" id="VectorBase:GAUT036201"/>
<evidence type="ECO:0000313" key="3">
    <source>
        <dbReference type="Proteomes" id="UP000078200"/>
    </source>
</evidence>
<dbReference type="GO" id="GO:0030686">
    <property type="term" value="C:90S preribosome"/>
    <property type="evidence" value="ECO:0007669"/>
    <property type="project" value="TreeGrafter"/>
</dbReference>